<feature type="compositionally biased region" description="Polar residues" evidence="1">
    <location>
        <begin position="76"/>
        <end position="88"/>
    </location>
</feature>
<evidence type="ECO:0000256" key="1">
    <source>
        <dbReference type="SAM" id="MobiDB-lite"/>
    </source>
</evidence>
<reference evidence="2 3" key="1">
    <citation type="journal article" date="2023" name="IMA Fungus">
        <title>Comparative genomic study of the Penicillium genus elucidates a diverse pangenome and 15 lateral gene transfer events.</title>
        <authorList>
            <person name="Petersen C."/>
            <person name="Sorensen T."/>
            <person name="Nielsen M.R."/>
            <person name="Sondergaard T.E."/>
            <person name="Sorensen J.L."/>
            <person name="Fitzpatrick D.A."/>
            <person name="Frisvad J.C."/>
            <person name="Nielsen K.L."/>
        </authorList>
    </citation>
    <scope>NUCLEOTIDE SEQUENCE [LARGE SCALE GENOMIC DNA]</scope>
    <source>
        <strain evidence="2 3">IBT 35679</strain>
    </source>
</reference>
<organism evidence="2 3">
    <name type="scientific">Penicillium frequentans</name>
    <dbReference type="NCBI Taxonomy" id="3151616"/>
    <lineage>
        <taxon>Eukaryota</taxon>
        <taxon>Fungi</taxon>
        <taxon>Dikarya</taxon>
        <taxon>Ascomycota</taxon>
        <taxon>Pezizomycotina</taxon>
        <taxon>Eurotiomycetes</taxon>
        <taxon>Eurotiomycetidae</taxon>
        <taxon>Eurotiales</taxon>
        <taxon>Aspergillaceae</taxon>
        <taxon>Penicillium</taxon>
    </lineage>
</organism>
<evidence type="ECO:0000313" key="2">
    <source>
        <dbReference type="EMBL" id="KAJ5544139.1"/>
    </source>
</evidence>
<comment type="caution">
    <text evidence="2">The sequence shown here is derived from an EMBL/GenBank/DDBJ whole genome shotgun (WGS) entry which is preliminary data.</text>
</comment>
<feature type="region of interest" description="Disordered" evidence="1">
    <location>
        <begin position="75"/>
        <end position="114"/>
    </location>
</feature>
<feature type="compositionally biased region" description="Basic and acidic residues" evidence="1">
    <location>
        <begin position="97"/>
        <end position="110"/>
    </location>
</feature>
<sequence>MIDDESSTKPEPGSTKTNPIVIDDESGSTIKFGVLLEELTYDTAWPAPSGQDADIPKALALSLDECYFQEAERNYHQGTRTNERSSPLGSAANPMIHIDKDCSTNQRDSEAGTQVTPDYLSLPYWAFDSPPVTF</sequence>
<accession>A0AAD6D089</accession>
<dbReference type="AlphaFoldDB" id="A0AAD6D089"/>
<dbReference type="Proteomes" id="UP001220324">
    <property type="component" value="Unassembled WGS sequence"/>
</dbReference>
<name>A0AAD6D089_9EURO</name>
<dbReference type="EMBL" id="JAQIZZ010000004">
    <property type="protein sequence ID" value="KAJ5544139.1"/>
    <property type="molecule type" value="Genomic_DNA"/>
</dbReference>
<keyword evidence="3" id="KW-1185">Reference proteome</keyword>
<evidence type="ECO:0000313" key="3">
    <source>
        <dbReference type="Proteomes" id="UP001220324"/>
    </source>
</evidence>
<gene>
    <name evidence="2" type="ORF">N7494_005418</name>
</gene>
<protein>
    <submittedName>
        <fullName evidence="2">Uncharacterized protein</fullName>
    </submittedName>
</protein>
<proteinExistence type="predicted"/>
<feature type="region of interest" description="Disordered" evidence="1">
    <location>
        <begin position="1"/>
        <end position="23"/>
    </location>
</feature>